<dbReference type="SMART" id="SM00091">
    <property type="entry name" value="PAS"/>
    <property type="match status" value="1"/>
</dbReference>
<dbReference type="InterPro" id="IPR036890">
    <property type="entry name" value="HATPase_C_sf"/>
</dbReference>
<dbReference type="InterPro" id="IPR003018">
    <property type="entry name" value="GAF"/>
</dbReference>
<dbReference type="InterPro" id="IPR041664">
    <property type="entry name" value="AAA_16"/>
</dbReference>
<evidence type="ECO:0000259" key="6">
    <source>
        <dbReference type="PROSITE" id="PS50109"/>
    </source>
</evidence>
<evidence type="ECO:0000259" key="5">
    <source>
        <dbReference type="PROSITE" id="PS50011"/>
    </source>
</evidence>
<dbReference type="CDD" id="cd00075">
    <property type="entry name" value="HATPase"/>
    <property type="match status" value="1"/>
</dbReference>
<keyword evidence="10" id="KW-1185">Reference proteome</keyword>
<dbReference type="OrthoDB" id="9801841at2"/>
<gene>
    <name evidence="9" type="ORF">BLE401_08025</name>
</gene>
<dbReference type="SMART" id="SM00086">
    <property type="entry name" value="PAC"/>
    <property type="match status" value="1"/>
</dbReference>
<dbReference type="CDD" id="cd14014">
    <property type="entry name" value="STKc_PknB_like"/>
    <property type="match status" value="1"/>
</dbReference>
<accession>A0A2N9YE44</accession>
<dbReference type="InterPro" id="IPR004358">
    <property type="entry name" value="Sig_transdc_His_kin-like_C"/>
</dbReference>
<dbReference type="InterPro" id="IPR011009">
    <property type="entry name" value="Kinase-like_dom_sf"/>
</dbReference>
<reference evidence="10" key="1">
    <citation type="submission" date="2016-12" db="EMBL/GenBank/DDBJ databases">
        <title>Complete Genome Sequence of Beggiatoa leptomitiformis D-401.</title>
        <authorList>
            <person name="Fomenkov A."/>
            <person name="Vincze T."/>
            <person name="Grabovich M."/>
            <person name="Anton B.P."/>
            <person name="Dubinina G."/>
            <person name="Orlova M."/>
            <person name="Belousova E."/>
            <person name="Roberts R.J."/>
        </authorList>
    </citation>
    <scope>NUCLEOTIDE SEQUENCE [LARGE SCALE GENOMIC DNA]</scope>
    <source>
        <strain evidence="10">D-401</strain>
    </source>
</reference>
<feature type="domain" description="PAS" evidence="7">
    <location>
        <begin position="1499"/>
        <end position="1566"/>
    </location>
</feature>
<dbReference type="Pfam" id="PF13426">
    <property type="entry name" value="PAS_9"/>
    <property type="match status" value="1"/>
</dbReference>
<dbReference type="Pfam" id="PF01590">
    <property type="entry name" value="GAF"/>
    <property type="match status" value="1"/>
</dbReference>
<dbReference type="InterPro" id="IPR001610">
    <property type="entry name" value="PAC"/>
</dbReference>
<dbReference type="InterPro" id="IPR027417">
    <property type="entry name" value="P-loop_NTPase"/>
</dbReference>
<dbReference type="GO" id="GO:0005524">
    <property type="term" value="F:ATP binding"/>
    <property type="evidence" value="ECO:0007669"/>
    <property type="project" value="InterPro"/>
</dbReference>
<comment type="catalytic activity">
    <reaction evidence="1">
        <text>ATP + protein L-histidine = ADP + protein N-phospho-L-histidine.</text>
        <dbReference type="EC" id="2.7.13.3"/>
    </reaction>
</comment>
<dbReference type="Gene3D" id="3.40.50.300">
    <property type="entry name" value="P-loop containing nucleotide triphosphate hydrolases"/>
    <property type="match status" value="1"/>
</dbReference>
<keyword evidence="3" id="KW-0597">Phosphoprotein</keyword>
<dbReference type="InterPro" id="IPR005467">
    <property type="entry name" value="His_kinase_dom"/>
</dbReference>
<feature type="domain" description="PAC" evidence="8">
    <location>
        <begin position="1571"/>
        <end position="1621"/>
    </location>
</feature>
<dbReference type="SMART" id="SM00387">
    <property type="entry name" value="HATPase_c"/>
    <property type="match status" value="1"/>
</dbReference>
<dbReference type="SUPFAM" id="SSF55781">
    <property type="entry name" value="GAF domain-like"/>
    <property type="match status" value="1"/>
</dbReference>
<dbReference type="SUPFAM" id="SSF56112">
    <property type="entry name" value="Protein kinase-like (PK-like)"/>
    <property type="match status" value="1"/>
</dbReference>
<proteinExistence type="predicted"/>
<evidence type="ECO:0000259" key="7">
    <source>
        <dbReference type="PROSITE" id="PS50112"/>
    </source>
</evidence>
<dbReference type="Gene3D" id="1.10.287.130">
    <property type="match status" value="1"/>
</dbReference>
<sequence length="1909" mass="218367">MNLLTTYQNLSLLYESATSLVYRGTRLVDQQAIILKVLKEEYPSPDELTRYRQEYEITNFLKSEGVIKAYHLAKYQHSLVIELEDFGGESLKILLTQQTFSIETLLKIAVRIAGTLAEIHSANVIHKDINPSNIVFNPQTQQLKLIDFGISSQLPRETPILKNPYQLEGTLAYISPEQTGRMNRIIDYRTDFYAFGATLYELFTRQLPFTEEDPLALVYCHLAKTPIPPHQLNTNIPEVLSDIILKLMEKMAENRYQNAWGLQQDLARCVQDWQENKTIKKFIIGQQDITDKFHIPQKLYGRNKEITQLQNTFAHVCEGKTELLLVSGFSGVGKSFLINEVYKPLTEKQGYFISGKYDQYQRNIPYFALTQAFNEFCNYLLTENSEKLAYWKQQILTAVKNNGQVLIEIIPRLELVIGSQPAVSAVGAQEAQYRFNLVFQEFFRIISQANHPLVLFIDDLQWADSASLQLLKTMMNDNTRYYSLIIGAYRENEVNKTHPFIMMLTDIKQTTITHLSLANLTYVDINDFIVDALLCDMQDTHPLTELVYQKTQGNAFFTTAFLKTLHDEKLISFNTKQRYWEWNLSQIQAKNLTDNVLILMASKISKFPLLTQLVLQLAACIGNQFDLYTLSLINDLSAFSTLKQLWVAICEGLIIPLDTNYKLVQDISDVTANNLIASNTHFKFQHDKVQQAAYSLIPSADGMAIHLRIGRLLFANTTPKEQDDKLFDIVNQWNAGKTLITEPAEQIQLAELNCLAGEKAKASAAYLPALSYFQTGLTLLGEQCWQTHYSLTLRLSEQAAESAYLNTDFVQLQILTEQVLKQVTTLLDKVKIYHVMIQAYIAKNQPYQAVETALTILQLLDVHFPVKPKAWHIKASLWHTRWLLRGRAVETFTHHFQMTDPRHLAIMRILSSVSFASYYIKPDLFVLISLKLVQLSIKYGNTASSAIAYASCGLVLCYVTGEIELGYQFGKLALKILDQFPQNEFKAKTLFMFNNFIRFWKEHIKETLVPFQETYHLGLELGDLESGALSVFLYVCHAYCSGGRELNHLEKESAEYAKIIQQLKQDITLHRHAIYHQAILNLLGRTADPCLLSGDSFDEATALPLHQLNNNKTILFRFYSTKLMLCYWFENYTEALHCATLTTQYLEAGKALFIVPIFIFYDSLTQLQYFANSSPINKQVILRNIRLNQKKLKHWATHAPMNYLHKWWLVEAERWRVLGHDKECRAAYEQAISLAQTHEYWHEEALAHELAGKFYLARENIQLARFYLHGAHYGWMRWGALAKVRHLENRYPQFLSAKQHNTSNNILFTNITSNSEVSNTNSQKLDLLSVLKASQAMATEIVLPHLLTHLMKIVLENAGAQRGVLILDKQGQWFIEAEGKINPLKINVLQSTPLVLNHNTELPISIIHYVLRTQETVDLQNAAYEGQFTTDTYVTAHKAKSILCLPLINKGKLGGLLYLENQLTAGVFTLERSQVLSLLTAQLLISIDNARLYQSLRESEERFRVIAETTPIAFLLTRPVDGFILYANPQASLTFGIPNEDFVHSYTTMLYSNPSERTHILSQFSQMGSVRDYEVRMKRGDGQLIWVSLFVAPILFEQQQVLLSTYYDITDRKRMEQERLLLVQEREAKNTALRLNKEIQAQKEELSSTLARLQATQCQLIEAEKMAALGNLVAGVAHEINTPVGISITAASQLELNTEELQQQCEQNKLKRADLNNYLDNTVQISQLLLVNLHRTAELVNRFKQIAVEQSSEQQHTFYLKAHLNNILTSLQPYFHHTAHQVHIHCDDKLRIVSYSGILTQVFTHLITNSLTHGFHDITEGTIDITAQLDATHLTILYKDNGNGIPMVVQTHLFEPFVTTDRQHGKSGLGLHIVYNLVVHHLKGQIRYLHTTEQGTQFSLVIPCLADNF</sequence>
<dbReference type="InterPro" id="IPR000014">
    <property type="entry name" value="PAS"/>
</dbReference>
<dbReference type="PANTHER" id="PTHR43642">
    <property type="entry name" value="HYBRID SIGNAL TRANSDUCTION HISTIDINE KINASE G"/>
    <property type="match status" value="1"/>
</dbReference>
<dbReference type="Gene3D" id="3.30.450.40">
    <property type="match status" value="1"/>
</dbReference>
<dbReference type="Pfam" id="PF00069">
    <property type="entry name" value="Pkinase"/>
    <property type="match status" value="1"/>
</dbReference>
<dbReference type="CDD" id="cd00082">
    <property type="entry name" value="HisKA"/>
    <property type="match status" value="1"/>
</dbReference>
<dbReference type="Pfam" id="PF13191">
    <property type="entry name" value="AAA_16"/>
    <property type="match status" value="1"/>
</dbReference>
<evidence type="ECO:0000256" key="4">
    <source>
        <dbReference type="SAM" id="Coils"/>
    </source>
</evidence>
<feature type="coiled-coil region" evidence="4">
    <location>
        <begin position="1625"/>
        <end position="1656"/>
    </location>
</feature>
<dbReference type="InterPro" id="IPR000700">
    <property type="entry name" value="PAS-assoc_C"/>
</dbReference>
<dbReference type="PANTHER" id="PTHR43642:SF1">
    <property type="entry name" value="HYBRID SIGNAL TRANSDUCTION HISTIDINE KINASE G"/>
    <property type="match status" value="1"/>
</dbReference>
<dbReference type="InterPro" id="IPR000719">
    <property type="entry name" value="Prot_kinase_dom"/>
</dbReference>
<dbReference type="EC" id="2.7.13.3" evidence="2"/>
<dbReference type="SMART" id="SM00065">
    <property type="entry name" value="GAF"/>
    <property type="match status" value="1"/>
</dbReference>
<feature type="domain" description="Protein kinase" evidence="5">
    <location>
        <begin position="7"/>
        <end position="267"/>
    </location>
</feature>
<dbReference type="InterPro" id="IPR053159">
    <property type="entry name" value="Hybrid_Histidine_Kinase"/>
</dbReference>
<evidence type="ECO:0000256" key="2">
    <source>
        <dbReference type="ARBA" id="ARBA00012438"/>
    </source>
</evidence>
<dbReference type="NCBIfam" id="TIGR00229">
    <property type="entry name" value="sensory_box"/>
    <property type="match status" value="1"/>
</dbReference>
<evidence type="ECO:0000259" key="8">
    <source>
        <dbReference type="PROSITE" id="PS50113"/>
    </source>
</evidence>
<dbReference type="PRINTS" id="PR00344">
    <property type="entry name" value="BCTRLSENSOR"/>
</dbReference>
<dbReference type="RefSeq" id="WP_062154594.1">
    <property type="nucleotide sequence ID" value="NZ_CP012373.2"/>
</dbReference>
<dbReference type="Gene3D" id="3.30.450.20">
    <property type="entry name" value="PAS domain"/>
    <property type="match status" value="1"/>
</dbReference>
<dbReference type="SUPFAM" id="SSF55874">
    <property type="entry name" value="ATPase domain of HSP90 chaperone/DNA topoisomerase II/histidine kinase"/>
    <property type="match status" value="1"/>
</dbReference>
<dbReference type="PROSITE" id="PS50113">
    <property type="entry name" value="PAC"/>
    <property type="match status" value="1"/>
</dbReference>
<protein>
    <recommendedName>
        <fullName evidence="2">histidine kinase</fullName>
        <ecNumber evidence="2">2.7.13.3</ecNumber>
    </recommendedName>
</protein>
<dbReference type="PROSITE" id="PS50011">
    <property type="entry name" value="PROTEIN_KINASE_DOM"/>
    <property type="match status" value="1"/>
</dbReference>
<dbReference type="Pfam" id="PF02518">
    <property type="entry name" value="HATPase_c"/>
    <property type="match status" value="1"/>
</dbReference>
<evidence type="ECO:0000313" key="10">
    <source>
        <dbReference type="Proteomes" id="UP000234271"/>
    </source>
</evidence>
<dbReference type="InterPro" id="IPR003594">
    <property type="entry name" value="HATPase_dom"/>
</dbReference>
<name>A0A2N9YE44_9GAMM</name>
<dbReference type="SUPFAM" id="SSF55785">
    <property type="entry name" value="PYP-like sensor domain (PAS domain)"/>
    <property type="match status" value="1"/>
</dbReference>
<evidence type="ECO:0000256" key="1">
    <source>
        <dbReference type="ARBA" id="ARBA00000085"/>
    </source>
</evidence>
<dbReference type="GO" id="GO:0000155">
    <property type="term" value="F:phosphorelay sensor kinase activity"/>
    <property type="evidence" value="ECO:0007669"/>
    <property type="project" value="InterPro"/>
</dbReference>
<evidence type="ECO:0000313" key="9">
    <source>
        <dbReference type="EMBL" id="AUI68655.1"/>
    </source>
</evidence>
<organism evidence="9 10">
    <name type="scientific">Beggiatoa leptomitoformis</name>
    <dbReference type="NCBI Taxonomy" id="288004"/>
    <lineage>
        <taxon>Bacteria</taxon>
        <taxon>Pseudomonadati</taxon>
        <taxon>Pseudomonadota</taxon>
        <taxon>Gammaproteobacteria</taxon>
        <taxon>Thiotrichales</taxon>
        <taxon>Thiotrichaceae</taxon>
        <taxon>Beggiatoa</taxon>
    </lineage>
</organism>
<dbReference type="InterPro" id="IPR003661">
    <property type="entry name" value="HisK_dim/P_dom"/>
</dbReference>
<dbReference type="Gene3D" id="3.30.565.10">
    <property type="entry name" value="Histidine kinase-like ATPase, C-terminal domain"/>
    <property type="match status" value="1"/>
</dbReference>
<dbReference type="Proteomes" id="UP000234271">
    <property type="component" value="Chromosome"/>
</dbReference>
<evidence type="ECO:0000256" key="3">
    <source>
        <dbReference type="ARBA" id="ARBA00022553"/>
    </source>
</evidence>
<dbReference type="SUPFAM" id="SSF52540">
    <property type="entry name" value="P-loop containing nucleoside triphosphate hydrolases"/>
    <property type="match status" value="1"/>
</dbReference>
<dbReference type="InterPro" id="IPR029016">
    <property type="entry name" value="GAF-like_dom_sf"/>
</dbReference>
<dbReference type="EMBL" id="CP018889">
    <property type="protein sequence ID" value="AUI68655.1"/>
    <property type="molecule type" value="Genomic_DNA"/>
</dbReference>
<keyword evidence="4" id="KW-0175">Coiled coil</keyword>
<dbReference type="PROSITE" id="PS50112">
    <property type="entry name" value="PAS"/>
    <property type="match status" value="1"/>
</dbReference>
<dbReference type="CDD" id="cd00130">
    <property type="entry name" value="PAS"/>
    <property type="match status" value="1"/>
</dbReference>
<dbReference type="PROSITE" id="PS50109">
    <property type="entry name" value="HIS_KIN"/>
    <property type="match status" value="1"/>
</dbReference>
<dbReference type="InterPro" id="IPR035965">
    <property type="entry name" value="PAS-like_dom_sf"/>
</dbReference>
<feature type="domain" description="Histidine kinase" evidence="6">
    <location>
        <begin position="1675"/>
        <end position="1906"/>
    </location>
</feature>
<dbReference type="Gene3D" id="1.10.510.10">
    <property type="entry name" value="Transferase(Phosphotransferase) domain 1"/>
    <property type="match status" value="1"/>
</dbReference>